<dbReference type="Proteomes" id="UP000608071">
    <property type="component" value="Unassembled WGS sequence"/>
</dbReference>
<dbReference type="RefSeq" id="WP_191799015.1">
    <property type="nucleotide sequence ID" value="NZ_JACSQL010000002.1"/>
</dbReference>
<organism evidence="1 2">
    <name type="scientific">Paenibacillus gallinarum</name>
    <dbReference type="NCBI Taxonomy" id="2762232"/>
    <lineage>
        <taxon>Bacteria</taxon>
        <taxon>Bacillati</taxon>
        <taxon>Bacillota</taxon>
        <taxon>Bacilli</taxon>
        <taxon>Bacillales</taxon>
        <taxon>Paenibacillaceae</taxon>
        <taxon>Paenibacillus</taxon>
    </lineage>
</organism>
<reference evidence="1 2" key="1">
    <citation type="submission" date="2020-08" db="EMBL/GenBank/DDBJ databases">
        <title>A Genomic Blueprint of the Chicken Gut Microbiome.</title>
        <authorList>
            <person name="Gilroy R."/>
            <person name="Ravi A."/>
            <person name="Getino M."/>
            <person name="Pursley I."/>
            <person name="Horton D.L."/>
            <person name="Alikhan N.-F."/>
            <person name="Baker D."/>
            <person name="Gharbi K."/>
            <person name="Hall N."/>
            <person name="Watson M."/>
            <person name="Adriaenssens E.M."/>
            <person name="Foster-Nyarko E."/>
            <person name="Jarju S."/>
            <person name="Secka A."/>
            <person name="Antonio M."/>
            <person name="Oren A."/>
            <person name="Chaudhuri R."/>
            <person name="La Ragione R.M."/>
            <person name="Hildebrand F."/>
            <person name="Pallen M.J."/>
        </authorList>
    </citation>
    <scope>NUCLEOTIDE SEQUENCE [LARGE SCALE GENOMIC DNA]</scope>
    <source>
        <strain evidence="1 2">Sa2BVA9</strain>
    </source>
</reference>
<accession>A0ABR8SWB1</accession>
<name>A0ABR8SWB1_9BACL</name>
<sequence>MWNRLFKRQREIEERLEKRTRSEKITVTRYINASEEFQKEIKRNHFFPYLVVERGNNDR</sequence>
<dbReference type="EMBL" id="JACSQL010000002">
    <property type="protein sequence ID" value="MBD7967775.1"/>
    <property type="molecule type" value="Genomic_DNA"/>
</dbReference>
<evidence type="ECO:0000313" key="1">
    <source>
        <dbReference type="EMBL" id="MBD7967775.1"/>
    </source>
</evidence>
<protein>
    <submittedName>
        <fullName evidence="1">Uncharacterized protein</fullName>
    </submittedName>
</protein>
<comment type="caution">
    <text evidence="1">The sequence shown here is derived from an EMBL/GenBank/DDBJ whole genome shotgun (WGS) entry which is preliminary data.</text>
</comment>
<gene>
    <name evidence="1" type="ORF">H9647_06855</name>
</gene>
<evidence type="ECO:0000313" key="2">
    <source>
        <dbReference type="Proteomes" id="UP000608071"/>
    </source>
</evidence>
<proteinExistence type="predicted"/>
<keyword evidence="2" id="KW-1185">Reference proteome</keyword>